<reference evidence="3 4" key="1">
    <citation type="submission" date="2024-09" db="EMBL/GenBank/DDBJ databases">
        <authorList>
            <person name="Sun Q."/>
            <person name="Mori K."/>
        </authorList>
    </citation>
    <scope>NUCLEOTIDE SEQUENCE [LARGE SCALE GENOMIC DNA]</scope>
    <source>
        <strain evidence="3 4">CGMCC 1.15906</strain>
    </source>
</reference>
<accession>A0ABV6QJY2</accession>
<evidence type="ECO:0000313" key="4">
    <source>
        <dbReference type="Proteomes" id="UP001589890"/>
    </source>
</evidence>
<dbReference type="Proteomes" id="UP001589890">
    <property type="component" value="Unassembled WGS sequence"/>
</dbReference>
<dbReference type="InterPro" id="IPR024079">
    <property type="entry name" value="MetalloPept_cat_dom_sf"/>
</dbReference>
<evidence type="ECO:0000313" key="3">
    <source>
        <dbReference type="EMBL" id="MFC0624964.1"/>
    </source>
</evidence>
<dbReference type="Pfam" id="PF04151">
    <property type="entry name" value="PPC"/>
    <property type="match status" value="1"/>
</dbReference>
<evidence type="ECO:0000259" key="2">
    <source>
        <dbReference type="Pfam" id="PF04151"/>
    </source>
</evidence>
<dbReference type="EMBL" id="JBHLTC010000014">
    <property type="protein sequence ID" value="MFC0624964.1"/>
    <property type="molecule type" value="Genomic_DNA"/>
</dbReference>
<dbReference type="RefSeq" id="WP_380046875.1">
    <property type="nucleotide sequence ID" value="NZ_JBHLTC010000014.1"/>
</dbReference>
<dbReference type="Gene3D" id="3.40.390.10">
    <property type="entry name" value="Collagenase (Catalytic Domain)"/>
    <property type="match status" value="1"/>
</dbReference>
<keyword evidence="1" id="KW-0732">Signal</keyword>
<dbReference type="SUPFAM" id="SSF89260">
    <property type="entry name" value="Collagen-binding domain"/>
    <property type="match status" value="1"/>
</dbReference>
<proteinExistence type="predicted"/>
<dbReference type="SUPFAM" id="SSF55486">
    <property type="entry name" value="Metalloproteases ('zincins'), catalytic domain"/>
    <property type="match status" value="1"/>
</dbReference>
<dbReference type="InterPro" id="IPR007280">
    <property type="entry name" value="Peptidase_C_arc/bac"/>
</dbReference>
<gene>
    <name evidence="3" type="ORF">ACFFGN_12875</name>
</gene>
<evidence type="ECO:0000256" key="1">
    <source>
        <dbReference type="SAM" id="SignalP"/>
    </source>
</evidence>
<organism evidence="3 4">
    <name type="scientific">Kribbella deserti</name>
    <dbReference type="NCBI Taxonomy" id="1926257"/>
    <lineage>
        <taxon>Bacteria</taxon>
        <taxon>Bacillati</taxon>
        <taxon>Actinomycetota</taxon>
        <taxon>Actinomycetes</taxon>
        <taxon>Propionibacteriales</taxon>
        <taxon>Kribbellaceae</taxon>
        <taxon>Kribbella</taxon>
    </lineage>
</organism>
<feature type="domain" description="Peptidase C-terminal archaeal/bacterial" evidence="2">
    <location>
        <begin position="376"/>
        <end position="452"/>
    </location>
</feature>
<dbReference type="Pfam" id="PF13688">
    <property type="entry name" value="Reprolysin_5"/>
    <property type="match status" value="1"/>
</dbReference>
<keyword evidence="4" id="KW-1185">Reference proteome</keyword>
<feature type="chain" id="PRO_5046319647" evidence="1">
    <location>
        <begin position="27"/>
        <end position="480"/>
    </location>
</feature>
<comment type="caution">
    <text evidence="3">The sequence shown here is derived from an EMBL/GenBank/DDBJ whole genome shotgun (WGS) entry which is preliminary data.</text>
</comment>
<dbReference type="Gene3D" id="2.60.120.380">
    <property type="match status" value="1"/>
</dbReference>
<sequence length="480" mass="49875">MHSRFRRTGALVATGAALFTALAVQAGGSAGAQPILDRQPIDKVLGQPTQGKTALTAVKPRLAELAERNGLAEQKLLGILATDKAAWLDRDGRLFYKEPAATKAEKASEPAPRWAKQAVVAATGPAFQLNSKPGSNRVIYLDFDGHTITGTAWNTNGKPATVNVGAYDTDGNPGVFSTAEQDVVRAVWQRVAEDYSPFDVNVTTQAPAESAITRSGSSDLQYGTRVLIDPGTWYQSGCGCGGVAYVGVYDNSSNHAYYQPALVFTKGVGTGAKNIAEAASHEAGHNVGLSHDGTSSQGYYTGHNAWAPIMGVGYSKAITQWSNGEYSNANNKEDDYGVVGSNGLALRADDHGDGTANATALTLGTTVNGVYATGPDVDVFRIDVSAGTFTFAANSAPVGGNLDIKLELLNSSGAVIATADPASGQTNSATPTGLSASINRQVAAGRYYLRVDNAGYGNPLNTGYSTYGSRGAYSVRVTAG</sequence>
<feature type="signal peptide" evidence="1">
    <location>
        <begin position="1"/>
        <end position="26"/>
    </location>
</feature>
<protein>
    <submittedName>
        <fullName evidence="3">M12 family metallo-peptidase</fullName>
    </submittedName>
</protein>
<name>A0ABV6QJY2_9ACTN</name>